<keyword evidence="5" id="KW-1133">Transmembrane helix</keyword>
<dbReference type="AlphaFoldDB" id="A0A7X5JAP9"/>
<keyword evidence="9" id="KW-1185">Reference proteome</keyword>
<dbReference type="EMBL" id="JAABLQ010000002">
    <property type="protein sequence ID" value="NBN79651.1"/>
    <property type="molecule type" value="Genomic_DNA"/>
</dbReference>
<dbReference type="Pfam" id="PF06808">
    <property type="entry name" value="DctM"/>
    <property type="match status" value="1"/>
</dbReference>
<comment type="function">
    <text evidence="7">Part of the tripartite ATP-independent periplasmic (TRAP) transport system.</text>
</comment>
<organism evidence="8 9">
    <name type="scientific">Pannonibacter tanglangensis</name>
    <dbReference type="NCBI Taxonomy" id="2750084"/>
    <lineage>
        <taxon>Bacteria</taxon>
        <taxon>Pseudomonadati</taxon>
        <taxon>Pseudomonadota</taxon>
        <taxon>Alphaproteobacteria</taxon>
        <taxon>Hyphomicrobiales</taxon>
        <taxon>Stappiaceae</taxon>
        <taxon>Pannonibacter</taxon>
    </lineage>
</organism>
<comment type="caution">
    <text evidence="8">The sequence shown here is derived from an EMBL/GenBank/DDBJ whole genome shotgun (WGS) entry which is preliminary data.</text>
</comment>
<dbReference type="GO" id="GO:0022857">
    <property type="term" value="F:transmembrane transporter activity"/>
    <property type="evidence" value="ECO:0007669"/>
    <property type="project" value="UniProtKB-UniRule"/>
</dbReference>
<keyword evidence="3 7" id="KW-0997">Cell inner membrane</keyword>
<dbReference type="RefSeq" id="WP_161677353.1">
    <property type="nucleotide sequence ID" value="NZ_JAABLP010000004.1"/>
</dbReference>
<dbReference type="InterPro" id="IPR004681">
    <property type="entry name" value="TRAP_DctM"/>
</dbReference>
<evidence type="ECO:0000256" key="5">
    <source>
        <dbReference type="ARBA" id="ARBA00022989"/>
    </source>
</evidence>
<dbReference type="GO" id="GO:0005886">
    <property type="term" value="C:plasma membrane"/>
    <property type="evidence" value="ECO:0007669"/>
    <property type="project" value="UniProtKB-SubCell"/>
</dbReference>
<evidence type="ECO:0000256" key="7">
    <source>
        <dbReference type="RuleBase" id="RU369079"/>
    </source>
</evidence>
<dbReference type="PANTHER" id="PTHR33362">
    <property type="entry name" value="SIALIC ACID TRAP TRANSPORTER PERMEASE PROTEIN SIAT-RELATED"/>
    <property type="match status" value="1"/>
</dbReference>
<evidence type="ECO:0000256" key="2">
    <source>
        <dbReference type="ARBA" id="ARBA00022475"/>
    </source>
</evidence>
<keyword evidence="4" id="KW-0812">Transmembrane</keyword>
<protein>
    <submittedName>
        <fullName evidence="8">TRAP transporter large permease subunit</fullName>
    </submittedName>
</protein>
<evidence type="ECO:0000256" key="4">
    <source>
        <dbReference type="ARBA" id="ARBA00022692"/>
    </source>
</evidence>
<name>A0A7X5JAP9_9HYPH</name>
<proteinExistence type="predicted"/>
<evidence type="ECO:0000313" key="8">
    <source>
        <dbReference type="EMBL" id="NBN79651.1"/>
    </source>
</evidence>
<evidence type="ECO:0000256" key="1">
    <source>
        <dbReference type="ARBA" id="ARBA00004429"/>
    </source>
</evidence>
<keyword evidence="2" id="KW-1003">Cell membrane</keyword>
<comment type="subcellular location">
    <subcellularLocation>
        <location evidence="1 7">Cell inner membrane</location>
        <topology evidence="1 7">Multi-pass membrane protein</topology>
    </subcellularLocation>
</comment>
<keyword evidence="6" id="KW-0472">Membrane</keyword>
<reference evidence="8 9" key="1">
    <citation type="submission" date="2020-01" db="EMBL/GenBank/DDBJ databases">
        <authorList>
            <person name="Peng S.Y."/>
            <person name="Li J."/>
            <person name="Wang M."/>
            <person name="Wang L."/>
            <person name="Wang C.Q."/>
            <person name="Wang J.R."/>
        </authorList>
    </citation>
    <scope>NUCLEOTIDE SEQUENCE [LARGE SCALE GENOMIC DNA]</scope>
    <source>
        <strain evidence="8 9">XCT-53</strain>
    </source>
</reference>
<accession>A0A7X5JAP9</accession>
<dbReference type="Proteomes" id="UP000586722">
    <property type="component" value="Unassembled WGS sequence"/>
</dbReference>
<evidence type="ECO:0000256" key="6">
    <source>
        <dbReference type="ARBA" id="ARBA00023136"/>
    </source>
</evidence>
<sequence length="434" mass="43966">MTPADPLVGLGGLVCLVSLLLLRMPAAIALLLIGLVLLLVTGVPLAGIPVVILAALDRDDVIAIPLFLFFSHVLVKGAAADTLWRLARSLSGQRAAGPLVAAVVTSLLLGFLTTSGVAATAAVGAIALPGLLASGYPRPLVLGLLAGSGTLTLLLPPSMPLMVLGLVTDIPAHQMLAAGLWPGLGLAGLLLALSVVLGARYGRLQPAVPLAVRLDALVAALPLLLLLGALAGLLFVAPLSVAETAAAAALLAVVVICGIYRRLSLRQLADTAFEAAVGAASLLAIAAGAKALLLGLTVTGFPGSLADHAMSLAGIVPFLLLLSLLVIVLAFLLDGLGLLLVVLPVLLPAAVQLGLDPVWLSVYFVMLLQAALVLPPSGLNLLIIQGLARAARVEVVEGAIVFLLPLALVALVWCLWPGLPFGDPVSFVLVPAAR</sequence>
<dbReference type="InterPro" id="IPR010656">
    <property type="entry name" value="DctM"/>
</dbReference>
<gene>
    <name evidence="8" type="ORF">GWI72_15345</name>
</gene>
<evidence type="ECO:0000256" key="3">
    <source>
        <dbReference type="ARBA" id="ARBA00022519"/>
    </source>
</evidence>
<evidence type="ECO:0000313" key="9">
    <source>
        <dbReference type="Proteomes" id="UP000586722"/>
    </source>
</evidence>
<keyword evidence="7" id="KW-0813">Transport</keyword>